<sequence>MEQKKIESLTGKWIYEEDYGYGSAKGELLLTQNGKKLSGKIIFSENVEDDEPFMIQEKLEGEINLNRIQLKAIEYDVIHSDFDIRYELDSWDGMLINETTIEGDSLDDQGVSGSFKFERVVEK</sequence>
<dbReference type="OrthoDB" id="1120098at2"/>
<organism evidence="1 2">
    <name type="scientific">Labilibaculum antarcticum</name>
    <dbReference type="NCBI Taxonomy" id="1717717"/>
    <lineage>
        <taxon>Bacteria</taxon>
        <taxon>Pseudomonadati</taxon>
        <taxon>Bacteroidota</taxon>
        <taxon>Bacteroidia</taxon>
        <taxon>Marinilabiliales</taxon>
        <taxon>Marinifilaceae</taxon>
        <taxon>Labilibaculum</taxon>
    </lineage>
</organism>
<proteinExistence type="predicted"/>
<dbReference type="AlphaFoldDB" id="A0A1Y1CHG7"/>
<evidence type="ECO:0000313" key="2">
    <source>
        <dbReference type="Proteomes" id="UP000218267"/>
    </source>
</evidence>
<dbReference type="RefSeq" id="WP_096428711.1">
    <property type="nucleotide sequence ID" value="NZ_AP018042.1"/>
</dbReference>
<dbReference type="EMBL" id="AP018042">
    <property type="protein sequence ID" value="BAX79828.1"/>
    <property type="molecule type" value="Genomic_DNA"/>
</dbReference>
<protein>
    <recommendedName>
        <fullName evidence="3">Lipocalin-like domain-containing protein</fullName>
    </recommendedName>
</protein>
<evidence type="ECO:0000313" key="1">
    <source>
        <dbReference type="EMBL" id="BAX79828.1"/>
    </source>
</evidence>
<dbReference type="KEGG" id="mbas:ALGA_1448"/>
<name>A0A1Y1CHG7_9BACT</name>
<dbReference type="Proteomes" id="UP000218267">
    <property type="component" value="Chromosome"/>
</dbReference>
<reference evidence="1 2" key="1">
    <citation type="journal article" date="2018" name="Mar. Genomics">
        <title>Complete genome sequence of Marinifilaceae bacterium strain SPP2, isolated from the Antarctic marine sediment.</title>
        <authorList>
            <person name="Watanabe M."/>
            <person name="Kojima H."/>
            <person name="Fukui M."/>
        </authorList>
    </citation>
    <scope>NUCLEOTIDE SEQUENCE [LARGE SCALE GENOMIC DNA]</scope>
    <source>
        <strain evidence="1 2">SPP2</strain>
    </source>
</reference>
<accession>A0A1Y1CHG7</accession>
<keyword evidence="2" id="KW-1185">Reference proteome</keyword>
<reference evidence="2" key="2">
    <citation type="journal article" date="2020" name="Antonie Van Leeuwenhoek">
        <title>Labilibaculum antarcticum sp. nov., a novel facultative anaerobic, psychrotorelant bacterium isolated from marine sediment of Antarctica.</title>
        <authorList>
            <person name="Watanabe M."/>
            <person name="Kojima H."/>
            <person name="Fukui M."/>
        </authorList>
    </citation>
    <scope>NUCLEOTIDE SEQUENCE [LARGE SCALE GENOMIC DNA]</scope>
    <source>
        <strain evidence="2">SPP2</strain>
    </source>
</reference>
<gene>
    <name evidence="1" type="ORF">ALGA_1448</name>
</gene>
<evidence type="ECO:0008006" key="3">
    <source>
        <dbReference type="Google" id="ProtNLM"/>
    </source>
</evidence>